<comment type="caution">
    <text evidence="2">The sequence shown here is derived from an EMBL/GenBank/DDBJ whole genome shotgun (WGS) entry which is preliminary data.</text>
</comment>
<keyword evidence="2" id="KW-0255">Endonuclease</keyword>
<sequence length="338" mass="37596">MGLADITEAAVLTAIAECDELGQKRFLESYGYKPACSYVLIHQGREYDSKAIAGVAHKHIHGQPLLASEFSGGDKTVGKRLRALGFVVRSSRNPDWVWDELVLACALVAQNNWKAMGAEDPRVIDLSHLLQSLPIHPPEERAPTFRNPNGVGRKTTDIATVHPEYQGKPTNGGRLDREVLRFFLEAPQRMHAAAARLREGALSGGFDGLPSIEDGELDDISAPEGRLLMRKYFARERSPRLRKRKIDQVRRQGGSLTCEACGFNFGQTYGPLGADYIEVHHIVPLHHIGESKTRLHDLVLLCANCHRMIHRAKPWLSTSQLREVIQNHVQPHPSAPSI</sequence>
<evidence type="ECO:0000259" key="1">
    <source>
        <dbReference type="SMART" id="SM00507"/>
    </source>
</evidence>
<keyword evidence="2" id="KW-0378">Hydrolase</keyword>
<dbReference type="CDD" id="cd00085">
    <property type="entry name" value="HNHc"/>
    <property type="match status" value="1"/>
</dbReference>
<evidence type="ECO:0000313" key="3">
    <source>
        <dbReference type="Proteomes" id="UP001250214"/>
    </source>
</evidence>
<dbReference type="Pfam" id="PF01844">
    <property type="entry name" value="HNH"/>
    <property type="match status" value="1"/>
</dbReference>
<dbReference type="Gene3D" id="1.10.30.50">
    <property type="match status" value="1"/>
</dbReference>
<protein>
    <submittedName>
        <fullName evidence="2">HNH endonuclease</fullName>
    </submittedName>
</protein>
<keyword evidence="3" id="KW-1185">Reference proteome</keyword>
<name>A0ABU2H8E4_9ACTN</name>
<dbReference type="InterPro" id="IPR003615">
    <property type="entry name" value="HNH_nuc"/>
</dbReference>
<dbReference type="SMART" id="SM00507">
    <property type="entry name" value="HNHc"/>
    <property type="match status" value="1"/>
</dbReference>
<gene>
    <name evidence="2" type="ORF">RIF23_14910</name>
</gene>
<organism evidence="2 3">
    <name type="scientific">Lipingzhangella rawalii</name>
    <dbReference type="NCBI Taxonomy" id="2055835"/>
    <lineage>
        <taxon>Bacteria</taxon>
        <taxon>Bacillati</taxon>
        <taxon>Actinomycetota</taxon>
        <taxon>Actinomycetes</taxon>
        <taxon>Streptosporangiales</taxon>
        <taxon>Nocardiopsidaceae</taxon>
        <taxon>Lipingzhangella</taxon>
    </lineage>
</organism>
<dbReference type="GO" id="GO:0004519">
    <property type="term" value="F:endonuclease activity"/>
    <property type="evidence" value="ECO:0007669"/>
    <property type="project" value="UniProtKB-KW"/>
</dbReference>
<dbReference type="Pfam" id="PF26345">
    <property type="entry name" value="ScoMcrA_N"/>
    <property type="match status" value="1"/>
</dbReference>
<evidence type="ECO:0000313" key="2">
    <source>
        <dbReference type="EMBL" id="MDS1271583.1"/>
    </source>
</evidence>
<proteinExistence type="predicted"/>
<dbReference type="RefSeq" id="WP_310913129.1">
    <property type="nucleotide sequence ID" value="NZ_JAVLVT010000006.1"/>
</dbReference>
<feature type="domain" description="HNH nuclease" evidence="1">
    <location>
        <begin position="243"/>
        <end position="307"/>
    </location>
</feature>
<dbReference type="Proteomes" id="UP001250214">
    <property type="component" value="Unassembled WGS sequence"/>
</dbReference>
<reference evidence="3" key="1">
    <citation type="submission" date="2023-07" db="EMBL/GenBank/DDBJ databases">
        <title>Novel species in the genus Lipingzhangella isolated from Sambhar Salt Lake.</title>
        <authorList>
            <person name="Jiya N."/>
            <person name="Kajale S."/>
            <person name="Sharma A."/>
        </authorList>
    </citation>
    <scope>NUCLEOTIDE SEQUENCE [LARGE SCALE GENOMIC DNA]</scope>
    <source>
        <strain evidence="3">LS1_29</strain>
    </source>
</reference>
<dbReference type="InterPro" id="IPR058807">
    <property type="entry name" value="ScoMcrA_N"/>
</dbReference>
<dbReference type="EMBL" id="JAVLVT010000006">
    <property type="protein sequence ID" value="MDS1271583.1"/>
    <property type="molecule type" value="Genomic_DNA"/>
</dbReference>
<keyword evidence="2" id="KW-0540">Nuclease</keyword>
<dbReference type="InterPro" id="IPR002711">
    <property type="entry name" value="HNH"/>
</dbReference>
<accession>A0ABU2H8E4</accession>